<feature type="compositionally biased region" description="Basic and acidic residues" evidence="1">
    <location>
        <begin position="68"/>
        <end position="78"/>
    </location>
</feature>
<organism evidence="2">
    <name type="scientific">Culex pipiens</name>
    <name type="common">House mosquito</name>
    <dbReference type="NCBI Taxonomy" id="7175"/>
    <lineage>
        <taxon>Eukaryota</taxon>
        <taxon>Metazoa</taxon>
        <taxon>Ecdysozoa</taxon>
        <taxon>Arthropoda</taxon>
        <taxon>Hexapoda</taxon>
        <taxon>Insecta</taxon>
        <taxon>Pterygota</taxon>
        <taxon>Neoptera</taxon>
        <taxon>Endopterygota</taxon>
        <taxon>Diptera</taxon>
        <taxon>Nematocera</taxon>
        <taxon>Culicoidea</taxon>
        <taxon>Culicidae</taxon>
        <taxon>Culicinae</taxon>
        <taxon>Culicini</taxon>
        <taxon>Culex</taxon>
        <taxon>Culex</taxon>
    </lineage>
</organism>
<reference evidence="2" key="1">
    <citation type="submission" date="2021-05" db="EMBL/GenBank/DDBJ databases">
        <authorList>
            <person name="Alioto T."/>
            <person name="Alioto T."/>
            <person name="Gomez Garrido J."/>
        </authorList>
    </citation>
    <scope>NUCLEOTIDE SEQUENCE</scope>
</reference>
<accession>A0A8D8C9X0</accession>
<dbReference type="EMBL" id="HBUE01113518">
    <property type="protein sequence ID" value="CAG6489845.1"/>
    <property type="molecule type" value="Transcribed_RNA"/>
</dbReference>
<feature type="compositionally biased region" description="Low complexity" evidence="1">
    <location>
        <begin position="114"/>
        <end position="129"/>
    </location>
</feature>
<evidence type="ECO:0000313" key="2">
    <source>
        <dbReference type="EMBL" id="CAG6489845.1"/>
    </source>
</evidence>
<sequence>MAIPQGRLGGGVPAHLGHLSGRERCHTRQLARHYRNAGPHGANHRLAQPATSVSATGDPRRPGTPPDETARRSDRVVDRTIPQVPAETDRRDAPNAREWHGEVGLPETDRRSSRQTYRQSRYRSSIPRN</sequence>
<protein>
    <submittedName>
        <fullName evidence="2">(northern house mosquito) hypothetical protein</fullName>
    </submittedName>
</protein>
<dbReference type="AlphaFoldDB" id="A0A8D8C9X0"/>
<feature type="compositionally biased region" description="Basic and acidic residues" evidence="1">
    <location>
        <begin position="87"/>
        <end position="112"/>
    </location>
</feature>
<name>A0A8D8C9X0_CULPI</name>
<evidence type="ECO:0000256" key="1">
    <source>
        <dbReference type="SAM" id="MobiDB-lite"/>
    </source>
</evidence>
<proteinExistence type="predicted"/>
<feature type="region of interest" description="Disordered" evidence="1">
    <location>
        <begin position="34"/>
        <end position="129"/>
    </location>
</feature>